<evidence type="ECO:0000313" key="2">
    <source>
        <dbReference type="EMBL" id="ATY66013.1"/>
    </source>
</evidence>
<protein>
    <submittedName>
        <fullName evidence="2">LysM domain-containing protein</fullName>
    </submittedName>
</protein>
<feature type="chain" id="PRO_5014198256" evidence="1">
    <location>
        <begin position="28"/>
        <end position="785"/>
    </location>
</feature>
<dbReference type="Gene3D" id="3.20.20.190">
    <property type="entry name" value="Phosphatidylinositol (PI) phosphodiesterase"/>
    <property type="match status" value="1"/>
</dbReference>
<dbReference type="OrthoDB" id="1046782at2759"/>
<dbReference type="VEuPathDB" id="FungiDB:CCM_00591"/>
<name>A0A2H4SSE6_CORMI</name>
<dbReference type="SUPFAM" id="SSF51695">
    <property type="entry name" value="PLC-like phosphodiesterases"/>
    <property type="match status" value="1"/>
</dbReference>
<accession>A0A2H4SSE6</accession>
<dbReference type="EMBL" id="CP023326">
    <property type="protein sequence ID" value="ATY66013.1"/>
    <property type="molecule type" value="Genomic_DNA"/>
</dbReference>
<evidence type="ECO:0000256" key="1">
    <source>
        <dbReference type="SAM" id="SignalP"/>
    </source>
</evidence>
<dbReference type="AlphaFoldDB" id="A0A2H4SSE6"/>
<dbReference type="SUPFAM" id="SSF141571">
    <property type="entry name" value="Pentapeptide repeat-like"/>
    <property type="match status" value="1"/>
</dbReference>
<keyword evidence="1" id="KW-0732">Signal</keyword>
<organism evidence="2 3">
    <name type="scientific">Cordyceps militaris</name>
    <name type="common">Caterpillar fungus</name>
    <name type="synonym">Clavaria militaris</name>
    <dbReference type="NCBI Taxonomy" id="73501"/>
    <lineage>
        <taxon>Eukaryota</taxon>
        <taxon>Fungi</taxon>
        <taxon>Dikarya</taxon>
        <taxon>Ascomycota</taxon>
        <taxon>Pezizomycotina</taxon>
        <taxon>Sordariomycetes</taxon>
        <taxon>Hypocreomycetidae</taxon>
        <taxon>Hypocreales</taxon>
        <taxon>Cordycipitaceae</taxon>
        <taxon>Cordyceps</taxon>
    </lineage>
</organism>
<dbReference type="GO" id="GO:0008081">
    <property type="term" value="F:phosphoric diester hydrolase activity"/>
    <property type="evidence" value="ECO:0007669"/>
    <property type="project" value="InterPro"/>
</dbReference>
<gene>
    <name evidence="2" type="ORF">A9K55_001541</name>
</gene>
<evidence type="ECO:0000313" key="3">
    <source>
        <dbReference type="Proteomes" id="UP000323067"/>
    </source>
</evidence>
<dbReference type="InterPro" id="IPR017946">
    <property type="entry name" value="PLC-like_Pdiesterase_TIM-brl"/>
</dbReference>
<dbReference type="Proteomes" id="UP000323067">
    <property type="component" value="Chromosome iii"/>
</dbReference>
<reference evidence="2 3" key="1">
    <citation type="journal article" date="2017" name="BMC Genomics">
        <title>Chromosome level assembly and secondary metabolite potential of the parasitic fungus Cordyceps militaris.</title>
        <authorList>
            <person name="Kramer G.J."/>
            <person name="Nodwell J.R."/>
        </authorList>
    </citation>
    <scope>NUCLEOTIDE SEQUENCE [LARGE SCALE GENOMIC DNA]</scope>
    <source>
        <strain evidence="2 3">ATCC 34164</strain>
    </source>
</reference>
<proteinExistence type="predicted"/>
<sequence>MISAPRNCLKTLAVTAGLLSLAGAAPARPPDLGDTNTVAVTAVPSLTATDEAESASSLDYNFPEWPALESNGATRDISEKDLKQVAGRLGLTMKQMKNLQIDHADPELAEAINGTSPDLSDLDFLKDSSNRGLITPRDDPVMDLIDSVISSFIGRRSGDAFEKTKFEKLNEGRANYLGWRVGLLNATPYRWERMGDVANDCRTKGEIETAIEIIEPGAAIIAFQETIWLRPQCTKEVKYKLVGTKEDMWFTLHTHKSTATIEYGGALETVGGGEAGSGGNARGSILDLGLSTGAYMVTFALAGVEGRFFANDVPTNWMNSMMDEIGNYTLRDVLLPRSHHSGMYVVRSRNGFGGEHNTVTQSYNIYHQLKVGGVRVLDCRPTIATNGRVHESHGSKVLGLWHGALGEDFETAVLMINQFNKDYPGELIIVDVSGAEMLEGRKFTSLKADGVARVIDIFKGLENRLVLKPGEDMTKLPLNELLVGGRSGVVVRMEEWRIRDVDNWPGPAEGFITPTEMPIHKHWTDEDRPHKVAEDQIRMLERQREKGNAEPLYNAELLIVQKGIDLINGRTITDINNIAWVMLIDAFWKAFRGVVYPNWISMDAIRADELRAVAVAVNMCFVAKRCGILGGRVPDAPAWAPVSVTTNDTDTTITNTTNYTNITDTNITDTNITDTNIIDTNITDTNITDTNIIDTNITDTNIIDINITDTNITDTNITDTNIIDTNITDTNITDTNITDTNITDTNITDTNITDTNITDTNITDTNITDTNITDTNITITTADKM</sequence>
<dbReference type="Gene3D" id="2.160.20.80">
    <property type="entry name" value="E3 ubiquitin-protein ligase SopA"/>
    <property type="match status" value="1"/>
</dbReference>
<dbReference type="VEuPathDB" id="FungiDB:A9K55_001541"/>
<feature type="signal peptide" evidence="1">
    <location>
        <begin position="1"/>
        <end position="27"/>
    </location>
</feature>
<dbReference type="GO" id="GO:0006629">
    <property type="term" value="P:lipid metabolic process"/>
    <property type="evidence" value="ECO:0007669"/>
    <property type="project" value="InterPro"/>
</dbReference>